<dbReference type="InterPro" id="IPR007863">
    <property type="entry name" value="Peptidase_M16_C"/>
</dbReference>
<reference evidence="5 6" key="1">
    <citation type="submission" date="2017-11" db="EMBL/GenBank/DDBJ databases">
        <title>Infants hospitalized years apart are colonized by the same room-sourced microbial strains.</title>
        <authorList>
            <person name="Brooks B."/>
            <person name="Olm M.R."/>
            <person name="Firek B.A."/>
            <person name="Baker R."/>
            <person name="Thomas B.C."/>
            <person name="Morowitz M.J."/>
            <person name="Banfield J.F."/>
        </authorList>
    </citation>
    <scope>NUCLEOTIDE SEQUENCE [LARGE SCALE GENOMIC DNA]</scope>
    <source>
        <strain evidence="5">S2_009_000_R2_76</strain>
    </source>
</reference>
<comment type="caution">
    <text evidence="5">The sequence shown here is derived from an EMBL/GenBank/DDBJ whole genome shotgun (WGS) entry which is preliminary data.</text>
</comment>
<evidence type="ECO:0000259" key="4">
    <source>
        <dbReference type="Pfam" id="PF05193"/>
    </source>
</evidence>
<proteinExistence type="inferred from homology"/>
<gene>
    <name evidence="5" type="ORF">DI598_16125</name>
</gene>
<dbReference type="PANTHER" id="PTHR11851:SF49">
    <property type="entry name" value="MITOCHONDRIAL-PROCESSING PEPTIDASE SUBUNIT ALPHA"/>
    <property type="match status" value="1"/>
</dbReference>
<feature type="domain" description="Peptidase M16 N-terminal" evidence="3">
    <location>
        <begin position="41"/>
        <end position="176"/>
    </location>
</feature>
<evidence type="ECO:0000259" key="3">
    <source>
        <dbReference type="Pfam" id="PF00675"/>
    </source>
</evidence>
<dbReference type="EMBL" id="QFOI01000390">
    <property type="protein sequence ID" value="PZP43105.1"/>
    <property type="molecule type" value="Genomic_DNA"/>
</dbReference>
<dbReference type="InterPro" id="IPR050361">
    <property type="entry name" value="MPP/UQCRC_Complex"/>
</dbReference>
<accession>A0A2W5EFH7</accession>
<feature type="signal peptide" evidence="2">
    <location>
        <begin position="1"/>
        <end position="21"/>
    </location>
</feature>
<name>A0A2W5EFH7_9SPHI</name>
<evidence type="ECO:0000313" key="6">
    <source>
        <dbReference type="Proteomes" id="UP000249645"/>
    </source>
</evidence>
<dbReference type="AlphaFoldDB" id="A0A2W5EFH7"/>
<dbReference type="Pfam" id="PF05193">
    <property type="entry name" value="Peptidase_M16_C"/>
    <property type="match status" value="1"/>
</dbReference>
<dbReference type="SUPFAM" id="SSF63411">
    <property type="entry name" value="LuxS/MPP-like metallohydrolase"/>
    <property type="match status" value="2"/>
</dbReference>
<comment type="similarity">
    <text evidence="1">Belongs to the peptidase M16 family.</text>
</comment>
<sequence>MKPYCFLLCLFCFVYPFDVSAQYKLAGNMFFKKLSNGLDVLAIEDNTVPLATIMVTIKNGAYTEPPRFNGLSHLYEHMFFKSNKDYPTLDEFQYQESKLGINSNATTSYEKVNYFFTLPKKNLKPGLNFMNSALRFPKFDKNEMEREKIVVNAEFQRKESNPYYALADAMNRHMWGDLYSRRNTIGNHNVILSATPDLMDSIKNKYYYPNNSLLTIAGDIDHNEVFNLVEKIFGSWAHSPFDPFELWPIPTFEPLEKNDYFIVESQIAKVPIIEFCWQGPEMHDDITSTYAADVFSYAVEQNSSKLNKALVQSGLALDVSVSYLTLNHKGPITILIVPNANKLKECIEEAKRQISLFKSDDYLTDDQIENAKRALDVNKIIQRESALNYSEELSFWWASTSLDYFSTYLENVNKISRQDIQNYIQRYIIGKPYCAGLIINPSQKSLLQPETFFQAN</sequence>
<dbReference type="PANTHER" id="PTHR11851">
    <property type="entry name" value="METALLOPROTEASE"/>
    <property type="match status" value="1"/>
</dbReference>
<organism evidence="5 6">
    <name type="scientific">Pseudopedobacter saltans</name>
    <dbReference type="NCBI Taxonomy" id="151895"/>
    <lineage>
        <taxon>Bacteria</taxon>
        <taxon>Pseudomonadati</taxon>
        <taxon>Bacteroidota</taxon>
        <taxon>Sphingobacteriia</taxon>
        <taxon>Sphingobacteriales</taxon>
        <taxon>Sphingobacteriaceae</taxon>
        <taxon>Pseudopedobacter</taxon>
    </lineage>
</organism>
<dbReference type="InterPro" id="IPR011765">
    <property type="entry name" value="Pept_M16_N"/>
</dbReference>
<evidence type="ECO:0000313" key="5">
    <source>
        <dbReference type="EMBL" id="PZP43105.1"/>
    </source>
</evidence>
<dbReference type="Proteomes" id="UP000249645">
    <property type="component" value="Unassembled WGS sequence"/>
</dbReference>
<keyword evidence="2" id="KW-0732">Signal</keyword>
<feature type="domain" description="Peptidase M16 C-terminal" evidence="4">
    <location>
        <begin position="195"/>
        <end position="375"/>
    </location>
</feature>
<evidence type="ECO:0000256" key="1">
    <source>
        <dbReference type="ARBA" id="ARBA00007261"/>
    </source>
</evidence>
<protein>
    <submittedName>
        <fullName evidence="5">Insulinase family protein</fullName>
    </submittedName>
</protein>
<dbReference type="InterPro" id="IPR011249">
    <property type="entry name" value="Metalloenz_LuxS/M16"/>
</dbReference>
<dbReference type="Pfam" id="PF00675">
    <property type="entry name" value="Peptidase_M16"/>
    <property type="match status" value="1"/>
</dbReference>
<feature type="chain" id="PRO_5016032591" evidence="2">
    <location>
        <begin position="22"/>
        <end position="456"/>
    </location>
</feature>
<dbReference type="GO" id="GO:0046872">
    <property type="term" value="F:metal ion binding"/>
    <property type="evidence" value="ECO:0007669"/>
    <property type="project" value="InterPro"/>
</dbReference>
<evidence type="ECO:0000256" key="2">
    <source>
        <dbReference type="SAM" id="SignalP"/>
    </source>
</evidence>
<dbReference type="Gene3D" id="3.30.830.10">
    <property type="entry name" value="Metalloenzyme, LuxS/M16 peptidase-like"/>
    <property type="match status" value="2"/>
</dbReference>